<dbReference type="Proteomes" id="UP000649753">
    <property type="component" value="Unassembled WGS sequence"/>
</dbReference>
<evidence type="ECO:0000313" key="2">
    <source>
        <dbReference type="Proteomes" id="UP000649753"/>
    </source>
</evidence>
<dbReference type="RefSeq" id="WP_264084280.1">
    <property type="nucleotide sequence ID" value="NZ_JADBEB010000001.1"/>
</dbReference>
<dbReference type="AlphaFoldDB" id="A0A927MH11"/>
<reference evidence="1" key="1">
    <citation type="submission" date="2020-10" db="EMBL/GenBank/DDBJ databases">
        <title>Sequencing the genomes of 1000 actinobacteria strains.</title>
        <authorList>
            <person name="Klenk H.-P."/>
        </authorList>
    </citation>
    <scope>NUCLEOTIDE SEQUENCE</scope>
    <source>
        <strain evidence="1">DSM 46832</strain>
    </source>
</reference>
<evidence type="ECO:0000313" key="1">
    <source>
        <dbReference type="EMBL" id="MBE1490990.1"/>
    </source>
</evidence>
<keyword evidence="2" id="KW-1185">Reference proteome</keyword>
<comment type="caution">
    <text evidence="1">The sequence shown here is derived from an EMBL/GenBank/DDBJ whole genome shotgun (WGS) entry which is preliminary data.</text>
</comment>
<organism evidence="1 2">
    <name type="scientific">Plantactinospora soyae</name>
    <dbReference type="NCBI Taxonomy" id="1544732"/>
    <lineage>
        <taxon>Bacteria</taxon>
        <taxon>Bacillati</taxon>
        <taxon>Actinomycetota</taxon>
        <taxon>Actinomycetes</taxon>
        <taxon>Micromonosporales</taxon>
        <taxon>Micromonosporaceae</taxon>
        <taxon>Plantactinospora</taxon>
    </lineage>
</organism>
<gene>
    <name evidence="1" type="ORF">H4W31_006628</name>
</gene>
<accession>A0A927MH11</accession>
<dbReference type="EMBL" id="JADBEB010000001">
    <property type="protein sequence ID" value="MBE1490990.1"/>
    <property type="molecule type" value="Genomic_DNA"/>
</dbReference>
<sequence>MTPGRPERLTPTQEIALTVAGALATDKASEELSCSAAPSGLPPS</sequence>
<name>A0A927MH11_9ACTN</name>
<protein>
    <submittedName>
        <fullName evidence="1">Uncharacterized protein</fullName>
    </submittedName>
</protein>
<proteinExistence type="predicted"/>